<reference evidence="1 2" key="1">
    <citation type="submission" date="2023-03" db="EMBL/GenBank/DDBJ databases">
        <title>Genome insight into feeding habits of ladybird beetles.</title>
        <authorList>
            <person name="Li H.-S."/>
            <person name="Huang Y.-H."/>
            <person name="Pang H."/>
        </authorList>
    </citation>
    <scope>NUCLEOTIDE SEQUENCE [LARGE SCALE GENOMIC DNA]</scope>
    <source>
        <strain evidence="1">SYSU_2023b</strain>
        <tissue evidence="1">Whole body</tissue>
    </source>
</reference>
<organism evidence="1 2">
    <name type="scientific">Henosepilachna vigintioctopunctata</name>
    <dbReference type="NCBI Taxonomy" id="420089"/>
    <lineage>
        <taxon>Eukaryota</taxon>
        <taxon>Metazoa</taxon>
        <taxon>Ecdysozoa</taxon>
        <taxon>Arthropoda</taxon>
        <taxon>Hexapoda</taxon>
        <taxon>Insecta</taxon>
        <taxon>Pterygota</taxon>
        <taxon>Neoptera</taxon>
        <taxon>Endopterygota</taxon>
        <taxon>Coleoptera</taxon>
        <taxon>Polyphaga</taxon>
        <taxon>Cucujiformia</taxon>
        <taxon>Coccinelloidea</taxon>
        <taxon>Coccinellidae</taxon>
        <taxon>Epilachninae</taxon>
        <taxon>Epilachnini</taxon>
        <taxon>Henosepilachna</taxon>
    </lineage>
</organism>
<sequence>TTAKVSPLRRVARGWLGMKVTELRPGSAKQGGVSESQSALQNAGKKSDVMTLQINYMCSTSIFLNKTSKVIATYIKAFPSHDKYCLYFIRSHKDN</sequence>
<comment type="caution">
    <text evidence="1">The sequence shown here is derived from an EMBL/GenBank/DDBJ whole genome shotgun (WGS) entry which is preliminary data.</text>
</comment>
<dbReference type="AlphaFoldDB" id="A0AAW1UCG7"/>
<evidence type="ECO:0000313" key="2">
    <source>
        <dbReference type="Proteomes" id="UP001431783"/>
    </source>
</evidence>
<feature type="non-terminal residue" evidence="1">
    <location>
        <position position="1"/>
    </location>
</feature>
<keyword evidence="2" id="KW-1185">Reference proteome</keyword>
<evidence type="ECO:0000313" key="1">
    <source>
        <dbReference type="EMBL" id="KAK9880240.1"/>
    </source>
</evidence>
<proteinExistence type="predicted"/>
<accession>A0AAW1UCG7</accession>
<dbReference type="EMBL" id="JARQZJ010000064">
    <property type="protein sequence ID" value="KAK9880240.1"/>
    <property type="molecule type" value="Genomic_DNA"/>
</dbReference>
<dbReference type="Proteomes" id="UP001431783">
    <property type="component" value="Unassembled WGS sequence"/>
</dbReference>
<name>A0AAW1UCG7_9CUCU</name>
<protein>
    <submittedName>
        <fullName evidence="1">Uncharacterized protein</fullName>
    </submittedName>
</protein>
<gene>
    <name evidence="1" type="ORF">WA026_010115</name>
</gene>